<dbReference type="HOGENOM" id="CLU_017266_10_0_9"/>
<dbReference type="PANTHER" id="PTHR46112">
    <property type="entry name" value="AMINOPEPTIDASE"/>
    <property type="match status" value="1"/>
</dbReference>
<reference evidence="3 4" key="1">
    <citation type="submission" date="2009-10" db="EMBL/GenBank/DDBJ databases">
        <title>Complete sequence of chromosome of Ammonifex degensii KC4.</title>
        <authorList>
            <consortium name="US DOE Joint Genome Institute"/>
            <person name="Kerfeld C."/>
            <person name="Goodner B."/>
            <person name="Huber H."/>
            <person name="Stetter K."/>
            <person name="Lucas S."/>
            <person name="Copeland A."/>
            <person name="Lapidus A."/>
            <person name="Glavina del Rio T."/>
            <person name="Dalin E."/>
            <person name="Tice H."/>
            <person name="Bruce D."/>
            <person name="Goodwin L."/>
            <person name="Pitluck S."/>
            <person name="Saunders E."/>
            <person name="Brettin T."/>
            <person name="Detter J.C."/>
            <person name="Han C."/>
            <person name="Larimer F."/>
            <person name="Land M."/>
            <person name="Hauser L."/>
            <person name="Kyrpides N."/>
            <person name="Ovchinnikova G."/>
            <person name="Richardson P."/>
        </authorList>
    </citation>
    <scope>NUCLEOTIDE SEQUENCE [LARGE SCALE GENOMIC DNA]</scope>
    <source>
        <strain evidence="4">DSM 10501 / KC4</strain>
    </source>
</reference>
<protein>
    <submittedName>
        <fullName evidence="3">Peptidase M24</fullName>
    </submittedName>
</protein>
<dbReference type="KEGG" id="adg:Adeg_2005"/>
<dbReference type="EMBL" id="CP001785">
    <property type="protein sequence ID" value="ACX53083.1"/>
    <property type="molecule type" value="Genomic_DNA"/>
</dbReference>
<dbReference type="InterPro" id="IPR036005">
    <property type="entry name" value="Creatinase/aminopeptidase-like"/>
</dbReference>
<dbReference type="Proteomes" id="UP000002620">
    <property type="component" value="Chromosome"/>
</dbReference>
<organism evidence="3 4">
    <name type="scientific">Ammonifex degensii (strain DSM 10501 / KC4)</name>
    <dbReference type="NCBI Taxonomy" id="429009"/>
    <lineage>
        <taxon>Bacteria</taxon>
        <taxon>Bacillati</taxon>
        <taxon>Bacillota</taxon>
        <taxon>Clostridia</taxon>
        <taxon>Thermoanaerobacterales</taxon>
        <taxon>Thermoanaerobacteraceae</taxon>
        <taxon>Ammonifex</taxon>
    </lineage>
</organism>
<dbReference type="eggNOG" id="COG0006">
    <property type="taxonomic scope" value="Bacteria"/>
</dbReference>
<dbReference type="AlphaFoldDB" id="C9R9V4"/>
<evidence type="ECO:0000313" key="3">
    <source>
        <dbReference type="EMBL" id="ACX53083.1"/>
    </source>
</evidence>
<dbReference type="Gene3D" id="3.40.350.10">
    <property type="entry name" value="Creatinase/prolidase N-terminal domain"/>
    <property type="match status" value="1"/>
</dbReference>
<dbReference type="SUPFAM" id="SSF55920">
    <property type="entry name" value="Creatinase/aminopeptidase"/>
    <property type="match status" value="1"/>
</dbReference>
<dbReference type="RefSeq" id="WP_015739959.1">
    <property type="nucleotide sequence ID" value="NC_013385.1"/>
</dbReference>
<dbReference type="STRING" id="429009.Adeg_2005"/>
<sequence length="400" mass="44788">MTDREAWQQDVVARVKKLQKALQEQGIEGALLVQSADILYYTGTFQNGHLYLPAEGEPLYLVRRNVERARATTLCGRVVELQSFRQIPALLQEHGFKLPQTLGLELDVLPVSYYFQYQKLFPQTRFRDVSPIIRRQRAVKSAYELELLRESGRRLDRMLAAVPDLVELGETEVALAGRLEGEARRLGHQGLVRFRGFSADFFMGHFLTGPSAAEPSYFDGPVSGPGLDPSFAFGPSWRRLGENEPIYVDYGFAWRGYVTDATRVYVIGRLDPELERAHRVALEIQQAVLEEIRPGKSPASLYELACRMSEKAGLKEYFQGWQQPVRFIGHGVGLELNDLPVLAPGVEEPLEAGMVIAIEPKFVFPGKGAVGIENTVVVTPSGARRLTNYPDAIQVISSRK</sequence>
<dbReference type="Pfam" id="PF01321">
    <property type="entry name" value="Creatinase_N"/>
    <property type="match status" value="1"/>
</dbReference>
<dbReference type="SUPFAM" id="SSF53092">
    <property type="entry name" value="Creatinase/prolidase N-terminal domain"/>
    <property type="match status" value="1"/>
</dbReference>
<dbReference type="InterPro" id="IPR000994">
    <property type="entry name" value="Pept_M24"/>
</dbReference>
<dbReference type="CDD" id="cd01066">
    <property type="entry name" value="APP_MetAP"/>
    <property type="match status" value="1"/>
</dbReference>
<proteinExistence type="predicted"/>
<dbReference type="PANTHER" id="PTHR46112:SF2">
    <property type="entry name" value="XAA-PRO AMINOPEPTIDASE P-RELATED"/>
    <property type="match status" value="1"/>
</dbReference>
<evidence type="ECO:0000259" key="1">
    <source>
        <dbReference type="Pfam" id="PF00557"/>
    </source>
</evidence>
<dbReference type="Pfam" id="PF00557">
    <property type="entry name" value="Peptidase_M24"/>
    <property type="match status" value="1"/>
</dbReference>
<gene>
    <name evidence="3" type="ordered locus">Adeg_2005</name>
</gene>
<feature type="domain" description="Creatinase N-terminal" evidence="2">
    <location>
        <begin position="14"/>
        <end position="139"/>
    </location>
</feature>
<dbReference type="Gene3D" id="3.90.230.10">
    <property type="entry name" value="Creatinase/methionine aminopeptidase superfamily"/>
    <property type="match status" value="1"/>
</dbReference>
<name>C9R9V4_AMMDK</name>
<dbReference type="InterPro" id="IPR000587">
    <property type="entry name" value="Creatinase_N"/>
</dbReference>
<dbReference type="InterPro" id="IPR050659">
    <property type="entry name" value="Peptidase_M24B"/>
</dbReference>
<accession>C9R9V4</accession>
<dbReference type="OrthoDB" id="9806388at2"/>
<dbReference type="InterPro" id="IPR029149">
    <property type="entry name" value="Creatin/AminoP/Spt16_N"/>
</dbReference>
<keyword evidence="4" id="KW-1185">Reference proteome</keyword>
<feature type="domain" description="Peptidase M24" evidence="1">
    <location>
        <begin position="146"/>
        <end position="380"/>
    </location>
</feature>
<evidence type="ECO:0000313" key="4">
    <source>
        <dbReference type="Proteomes" id="UP000002620"/>
    </source>
</evidence>
<evidence type="ECO:0000259" key="2">
    <source>
        <dbReference type="Pfam" id="PF01321"/>
    </source>
</evidence>